<dbReference type="Pfam" id="PF02518">
    <property type="entry name" value="HATPase_c"/>
    <property type="match status" value="1"/>
</dbReference>
<comment type="caution">
    <text evidence="2">The sequence shown here is derived from an EMBL/GenBank/DDBJ whole genome shotgun (WGS) entry which is preliminary data.</text>
</comment>
<evidence type="ECO:0000313" key="2">
    <source>
        <dbReference type="EMBL" id="MBC5998432.1"/>
    </source>
</evidence>
<proteinExistence type="predicted"/>
<dbReference type="InterPro" id="IPR036890">
    <property type="entry name" value="HATPase_C_sf"/>
</dbReference>
<evidence type="ECO:0000259" key="1">
    <source>
        <dbReference type="Pfam" id="PF02518"/>
    </source>
</evidence>
<name>A0A923SKV4_9FIRM</name>
<dbReference type="Gene3D" id="3.30.565.10">
    <property type="entry name" value="Histidine kinase-like ATPase, C-terminal domain"/>
    <property type="match status" value="1"/>
</dbReference>
<accession>A0A923SKV4</accession>
<dbReference type="Proteomes" id="UP000644115">
    <property type="component" value="Unassembled WGS sequence"/>
</dbReference>
<keyword evidence="2" id="KW-0547">Nucleotide-binding</keyword>
<dbReference type="SUPFAM" id="SSF55874">
    <property type="entry name" value="ATPase domain of HSP90 chaperone/DNA topoisomerase II/histidine kinase"/>
    <property type="match status" value="1"/>
</dbReference>
<evidence type="ECO:0000313" key="3">
    <source>
        <dbReference type="Proteomes" id="UP000644115"/>
    </source>
</evidence>
<dbReference type="InterPro" id="IPR003594">
    <property type="entry name" value="HATPase_dom"/>
</dbReference>
<dbReference type="EMBL" id="JACRWC010000003">
    <property type="protein sequence ID" value="MBC5998432.1"/>
    <property type="molecule type" value="Genomic_DNA"/>
</dbReference>
<feature type="domain" description="Histidine kinase/HSP90-like ATPase" evidence="1">
    <location>
        <begin position="48"/>
        <end position="134"/>
    </location>
</feature>
<dbReference type="AlphaFoldDB" id="A0A923SKV4"/>
<dbReference type="GO" id="GO:0005524">
    <property type="term" value="F:ATP binding"/>
    <property type="evidence" value="ECO:0007669"/>
    <property type="project" value="UniProtKB-KW"/>
</dbReference>
<protein>
    <submittedName>
        <fullName evidence="2">ATP-binding protein</fullName>
    </submittedName>
</protein>
<gene>
    <name evidence="2" type="ORF">H8876_00130</name>
</gene>
<keyword evidence="3" id="KW-1185">Reference proteome</keyword>
<organism evidence="2 3">
    <name type="scientific">Lentihominibacter faecis</name>
    <dbReference type="NCBI Taxonomy" id="2764712"/>
    <lineage>
        <taxon>Bacteria</taxon>
        <taxon>Bacillati</taxon>
        <taxon>Bacillota</taxon>
        <taxon>Clostridia</taxon>
        <taxon>Peptostreptococcales</taxon>
        <taxon>Anaerovoracaceae</taxon>
        <taxon>Lentihominibacter</taxon>
    </lineage>
</organism>
<reference evidence="2" key="1">
    <citation type="submission" date="2020-08" db="EMBL/GenBank/DDBJ databases">
        <authorList>
            <person name="Liu C."/>
            <person name="Sun Q."/>
        </authorList>
    </citation>
    <scope>NUCLEOTIDE SEQUENCE</scope>
    <source>
        <strain evidence="2">BX16</strain>
    </source>
</reference>
<keyword evidence="2" id="KW-0067">ATP-binding</keyword>
<sequence length="142" mass="15320">MRLDFLIDGNNFDMAGEASSSVKRTLTKLGVAPPLVKRAAISMYEAEINAFIHGGGGSAHVEISDEKIEMVVEDSGDGIPDLDLAMQEGWSTASEQVRRMGFGAGMGLPNIKKNSDVLSIETEKGQGTKVTMIIYIREDKNT</sequence>